<comment type="similarity">
    <text evidence="3 11">Belongs to the glycogen phosphorylase family.</text>
</comment>
<protein>
    <recommendedName>
        <fullName evidence="11">Alpha-1,4 glucan phosphorylase</fullName>
        <ecNumber evidence="11">2.4.1.1</ecNumber>
    </recommendedName>
</protein>
<organism evidence="12 13">
    <name type="scientific">Pseudolabrys taiwanensis</name>
    <dbReference type="NCBI Taxonomy" id="331696"/>
    <lineage>
        <taxon>Bacteria</taxon>
        <taxon>Pseudomonadati</taxon>
        <taxon>Pseudomonadota</taxon>
        <taxon>Alphaproteobacteria</taxon>
        <taxon>Hyphomicrobiales</taxon>
        <taxon>Xanthobacteraceae</taxon>
        <taxon>Pseudolabrys</taxon>
    </lineage>
</organism>
<dbReference type="GO" id="GO:0008184">
    <property type="term" value="F:glycogen phosphorylase activity"/>
    <property type="evidence" value="ECO:0007669"/>
    <property type="project" value="InterPro"/>
</dbReference>
<dbReference type="SUPFAM" id="SSF53756">
    <property type="entry name" value="UDP-Glycosyltransferase/glycogen phosphorylase"/>
    <property type="match status" value="1"/>
</dbReference>
<evidence type="ECO:0000313" key="13">
    <source>
        <dbReference type="Proteomes" id="UP000254889"/>
    </source>
</evidence>
<dbReference type="OrthoDB" id="7229284at2"/>
<dbReference type="GO" id="GO:0005980">
    <property type="term" value="P:glycogen catabolic process"/>
    <property type="evidence" value="ECO:0007669"/>
    <property type="project" value="TreeGrafter"/>
</dbReference>
<keyword evidence="4" id="KW-0021">Allosteric enzyme</keyword>
<dbReference type="NCBIfam" id="TIGR02093">
    <property type="entry name" value="P_ylase"/>
    <property type="match status" value="1"/>
</dbReference>
<reference evidence="12 13" key="1">
    <citation type="submission" date="2018-07" db="EMBL/GenBank/DDBJ databases">
        <authorList>
            <person name="Quirk P.G."/>
            <person name="Krulwich T.A."/>
        </authorList>
    </citation>
    <scope>NUCLEOTIDE SEQUENCE [LARGE SCALE GENOMIC DNA]</scope>
    <source>
        <strain evidence="12 13">CC-BB4</strain>
    </source>
</reference>
<dbReference type="PANTHER" id="PTHR11468">
    <property type="entry name" value="GLYCOGEN PHOSPHORYLASE"/>
    <property type="match status" value="1"/>
</dbReference>
<evidence type="ECO:0000256" key="2">
    <source>
        <dbReference type="ARBA" id="ARBA00001933"/>
    </source>
</evidence>
<evidence type="ECO:0000256" key="11">
    <source>
        <dbReference type="RuleBase" id="RU000587"/>
    </source>
</evidence>
<comment type="catalytic activity">
    <reaction evidence="1 11">
        <text>[(1-&gt;4)-alpha-D-glucosyl](n) + phosphate = [(1-&gt;4)-alpha-D-glucosyl](n-1) + alpha-D-glucose 1-phosphate</text>
        <dbReference type="Rhea" id="RHEA:41732"/>
        <dbReference type="Rhea" id="RHEA-COMP:9584"/>
        <dbReference type="Rhea" id="RHEA-COMP:9586"/>
        <dbReference type="ChEBI" id="CHEBI:15444"/>
        <dbReference type="ChEBI" id="CHEBI:43474"/>
        <dbReference type="ChEBI" id="CHEBI:58601"/>
        <dbReference type="EC" id="2.4.1.1"/>
    </reaction>
</comment>
<dbReference type="EC" id="2.4.1.1" evidence="11"/>
<evidence type="ECO:0000256" key="8">
    <source>
        <dbReference type="ARBA" id="ARBA00023277"/>
    </source>
</evidence>
<accession>A0A346A3E0</accession>
<dbReference type="GO" id="GO:0005737">
    <property type="term" value="C:cytoplasm"/>
    <property type="evidence" value="ECO:0007669"/>
    <property type="project" value="TreeGrafter"/>
</dbReference>
<dbReference type="FunFam" id="3.40.50.2000:FF:000807">
    <property type="entry name" value="Alpha-glucan phosphorylase 2, cytosolic"/>
    <property type="match status" value="1"/>
</dbReference>
<comment type="function">
    <text evidence="9">Phosphorylase is an important allosteric enzyme in carbohydrate metabolism. Enzymes from different sources differ in their regulatory mechanisms and in their natural substrates. However, all known phosphorylases share catalytic and structural properties.</text>
</comment>
<proteinExistence type="inferred from homology"/>
<evidence type="ECO:0000256" key="10">
    <source>
        <dbReference type="PIRSR" id="PIRSR000460-1"/>
    </source>
</evidence>
<dbReference type="Gene3D" id="3.40.50.2000">
    <property type="entry name" value="Glycogen Phosphorylase B"/>
    <property type="match status" value="2"/>
</dbReference>
<dbReference type="AlphaFoldDB" id="A0A346A3E0"/>
<evidence type="ECO:0000256" key="6">
    <source>
        <dbReference type="ARBA" id="ARBA00022679"/>
    </source>
</evidence>
<evidence type="ECO:0000256" key="9">
    <source>
        <dbReference type="ARBA" id="ARBA00025174"/>
    </source>
</evidence>
<keyword evidence="8 11" id="KW-0119">Carbohydrate metabolism</keyword>
<dbReference type="Pfam" id="PF00343">
    <property type="entry name" value="Phosphorylase"/>
    <property type="match status" value="1"/>
</dbReference>
<dbReference type="EMBL" id="CP031417">
    <property type="protein sequence ID" value="AXK83687.1"/>
    <property type="molecule type" value="Genomic_DNA"/>
</dbReference>
<dbReference type="InterPro" id="IPR000811">
    <property type="entry name" value="Glyco_trans_35"/>
</dbReference>
<dbReference type="InterPro" id="IPR011833">
    <property type="entry name" value="Glycg_phsphrylas"/>
</dbReference>
<comment type="function">
    <text evidence="11">Allosteric enzyme that catalyzes the rate-limiting step in glycogen catabolism, the phosphorolytic cleavage of glycogen to produce glucose-1-phosphate, and plays a central role in maintaining cellular and organismal glucose homeostasis.</text>
</comment>
<dbReference type="InterPro" id="IPR035090">
    <property type="entry name" value="Pyridoxal_P_attach_site"/>
</dbReference>
<evidence type="ECO:0000256" key="3">
    <source>
        <dbReference type="ARBA" id="ARBA00006047"/>
    </source>
</evidence>
<dbReference type="PANTHER" id="PTHR11468:SF3">
    <property type="entry name" value="GLYCOGEN PHOSPHORYLASE, LIVER FORM"/>
    <property type="match status" value="1"/>
</dbReference>
<keyword evidence="5 11" id="KW-0328">Glycosyltransferase</keyword>
<sequence>MTSMPTVKHKPHISSISDRAANEAQLREAIQAKLHYVLGKNRDRASHHDWYCATALAVRDHVIDIWMKTDERIAKQEKKRVYYLSIEFLIGRLLFDTLTNLRLVDAARGALRGLGVELDDLRRCEPDAALGNGGLGRLAACFMDSMSALSIPAFGYGIRYENGLFEQRIVDGWQQELPEDWLARGNPWEFPRANAEYSIGFGGSVEYVGGDDATARAIWYPAETVLALPYDTPIAGWRGRHVNALRLWSARAAHPVQLAAFNQGDYVGAVAARARAEAISRVLYPNDSTPEGQELRLRQEYFFTSASLQDLTQRHVAAFGSLETLPDQAAVQLNDTHPAIAVAELMRILVDEHDFSWEKAWTITKGTLNYTNHTLLPEALETWTVELLGRLLPRHLQIIYLINWLHLQETGKRGLTDPTLLASVSLIQESGEKRVRMAHLAFLGSASVNGVSALHTDLLRKTVFHDLAETTPTRLVNKTNGITFRRWLYEANQPLTQLLVERLGERFLDDPRCLEEIRGIADEPGFVEHYRRARLTNKARLATVMQQATGVRVDPHALFDVHIKRIHEYKRQLLNALETIALYQEIRSHPDRDAVPRVKIFAGKAAASYDRAKLIIKLINDIAHVVNNDPLVKDRLKVVFVPNYSASLAEVIVPAADLSEQISTAGMEASGTGNMKLALNGAITIGTLDGANIEISEYVGIDNVMIFGMTAPEVAEKVRAHFPGQQAIDASPRLKAALASLESGMFSADDPARYHPIVRALEDYDRYMVAADFDAYWDTQRAVDHLWQTPADWWRMSILNTAGTAWFSSDRTIREYARDIWHVPTT</sequence>
<evidence type="ECO:0000256" key="1">
    <source>
        <dbReference type="ARBA" id="ARBA00001275"/>
    </source>
</evidence>
<evidence type="ECO:0000256" key="4">
    <source>
        <dbReference type="ARBA" id="ARBA00022533"/>
    </source>
</evidence>
<dbReference type="PIRSF" id="PIRSF000460">
    <property type="entry name" value="Pprylas_GlgP"/>
    <property type="match status" value="1"/>
</dbReference>
<name>A0A346A3E0_9HYPH</name>
<evidence type="ECO:0000256" key="5">
    <source>
        <dbReference type="ARBA" id="ARBA00022676"/>
    </source>
</evidence>
<dbReference type="Proteomes" id="UP000254889">
    <property type="component" value="Chromosome"/>
</dbReference>
<dbReference type="FunFam" id="3.40.50.2000:FF:000003">
    <property type="entry name" value="Alpha-1,4 glucan phosphorylase"/>
    <property type="match status" value="1"/>
</dbReference>
<keyword evidence="6 11" id="KW-0808">Transferase</keyword>
<evidence type="ECO:0000256" key="7">
    <source>
        <dbReference type="ARBA" id="ARBA00022898"/>
    </source>
</evidence>
<feature type="modified residue" description="N6-(pyridoxal phosphate)lysine" evidence="10">
    <location>
        <position position="676"/>
    </location>
</feature>
<comment type="cofactor">
    <cofactor evidence="2 11">
        <name>pyridoxal 5'-phosphate</name>
        <dbReference type="ChEBI" id="CHEBI:597326"/>
    </cofactor>
</comment>
<dbReference type="GO" id="GO:0030170">
    <property type="term" value="F:pyridoxal phosphate binding"/>
    <property type="evidence" value="ECO:0007669"/>
    <property type="project" value="InterPro"/>
</dbReference>
<dbReference type="CDD" id="cd04300">
    <property type="entry name" value="GT35_Glycogen_Phosphorylase"/>
    <property type="match status" value="1"/>
</dbReference>
<keyword evidence="13" id="KW-1185">Reference proteome</keyword>
<evidence type="ECO:0000313" key="12">
    <source>
        <dbReference type="EMBL" id="AXK83687.1"/>
    </source>
</evidence>
<dbReference type="PROSITE" id="PS00102">
    <property type="entry name" value="PHOSPHORYLASE"/>
    <property type="match status" value="1"/>
</dbReference>
<gene>
    <name evidence="12" type="ORF">DW352_26065</name>
</gene>
<keyword evidence="7 10" id="KW-0663">Pyridoxal phosphate</keyword>
<dbReference type="KEGG" id="ptaw:DW352_26065"/>